<evidence type="ECO:0000256" key="1">
    <source>
        <dbReference type="SAM" id="MobiDB-lite"/>
    </source>
</evidence>
<dbReference type="Proteomes" id="UP000298030">
    <property type="component" value="Unassembled WGS sequence"/>
</dbReference>
<dbReference type="AlphaFoldDB" id="A0A4Y7TA20"/>
<evidence type="ECO:0000313" key="2">
    <source>
        <dbReference type="EMBL" id="TEB30432.1"/>
    </source>
</evidence>
<keyword evidence="3" id="KW-1185">Reference proteome</keyword>
<comment type="caution">
    <text evidence="2">The sequence shown here is derived from an EMBL/GenBank/DDBJ whole genome shotgun (WGS) entry which is preliminary data.</text>
</comment>
<dbReference type="EMBL" id="QPFP01000023">
    <property type="protein sequence ID" value="TEB30432.1"/>
    <property type="molecule type" value="Genomic_DNA"/>
</dbReference>
<reference evidence="2 3" key="1">
    <citation type="journal article" date="2019" name="Nat. Ecol. Evol.">
        <title>Megaphylogeny resolves global patterns of mushroom evolution.</title>
        <authorList>
            <person name="Varga T."/>
            <person name="Krizsan K."/>
            <person name="Foldi C."/>
            <person name="Dima B."/>
            <person name="Sanchez-Garcia M."/>
            <person name="Sanchez-Ramirez S."/>
            <person name="Szollosi G.J."/>
            <person name="Szarkandi J.G."/>
            <person name="Papp V."/>
            <person name="Albert L."/>
            <person name="Andreopoulos W."/>
            <person name="Angelini C."/>
            <person name="Antonin V."/>
            <person name="Barry K.W."/>
            <person name="Bougher N.L."/>
            <person name="Buchanan P."/>
            <person name="Buyck B."/>
            <person name="Bense V."/>
            <person name="Catcheside P."/>
            <person name="Chovatia M."/>
            <person name="Cooper J."/>
            <person name="Damon W."/>
            <person name="Desjardin D."/>
            <person name="Finy P."/>
            <person name="Geml J."/>
            <person name="Haridas S."/>
            <person name="Hughes K."/>
            <person name="Justo A."/>
            <person name="Karasinski D."/>
            <person name="Kautmanova I."/>
            <person name="Kiss B."/>
            <person name="Kocsube S."/>
            <person name="Kotiranta H."/>
            <person name="LaButti K.M."/>
            <person name="Lechner B.E."/>
            <person name="Liimatainen K."/>
            <person name="Lipzen A."/>
            <person name="Lukacs Z."/>
            <person name="Mihaltcheva S."/>
            <person name="Morgado L.N."/>
            <person name="Niskanen T."/>
            <person name="Noordeloos M.E."/>
            <person name="Ohm R.A."/>
            <person name="Ortiz-Santana B."/>
            <person name="Ovrebo C."/>
            <person name="Racz N."/>
            <person name="Riley R."/>
            <person name="Savchenko A."/>
            <person name="Shiryaev A."/>
            <person name="Soop K."/>
            <person name="Spirin V."/>
            <person name="Szebenyi C."/>
            <person name="Tomsovsky M."/>
            <person name="Tulloss R.E."/>
            <person name="Uehling J."/>
            <person name="Grigoriev I.V."/>
            <person name="Vagvolgyi C."/>
            <person name="Papp T."/>
            <person name="Martin F.M."/>
            <person name="Miettinen O."/>
            <person name="Hibbett D.S."/>
            <person name="Nagy L.G."/>
        </authorList>
    </citation>
    <scope>NUCLEOTIDE SEQUENCE [LARGE SCALE GENOMIC DNA]</scope>
    <source>
        <strain evidence="2 3">FP101781</strain>
    </source>
</reference>
<accession>A0A4Y7TA20</accession>
<organism evidence="2 3">
    <name type="scientific">Coprinellus micaceus</name>
    <name type="common">Glistening ink-cap mushroom</name>
    <name type="synonym">Coprinus micaceus</name>
    <dbReference type="NCBI Taxonomy" id="71717"/>
    <lineage>
        <taxon>Eukaryota</taxon>
        <taxon>Fungi</taxon>
        <taxon>Dikarya</taxon>
        <taxon>Basidiomycota</taxon>
        <taxon>Agaricomycotina</taxon>
        <taxon>Agaricomycetes</taxon>
        <taxon>Agaricomycetidae</taxon>
        <taxon>Agaricales</taxon>
        <taxon>Agaricineae</taxon>
        <taxon>Psathyrellaceae</taxon>
        <taxon>Coprinellus</taxon>
    </lineage>
</organism>
<feature type="region of interest" description="Disordered" evidence="1">
    <location>
        <begin position="38"/>
        <end position="60"/>
    </location>
</feature>
<feature type="compositionally biased region" description="Polar residues" evidence="1">
    <location>
        <begin position="42"/>
        <end position="53"/>
    </location>
</feature>
<evidence type="ECO:0000313" key="3">
    <source>
        <dbReference type="Proteomes" id="UP000298030"/>
    </source>
</evidence>
<protein>
    <submittedName>
        <fullName evidence="2">Uncharacterized protein</fullName>
    </submittedName>
</protein>
<gene>
    <name evidence="2" type="ORF">FA13DRAFT_1857273</name>
</gene>
<sequence length="342" mass="37581">MLPQMLKEESDGCDICGVGFCRCSAPLVTIPTTVQEELMTTEPESPSAENGSPRSPFGARVNTANSLEYSVGLTMGDCRRTERMLWRHPKVSLEVQPRLRTMVGGPPPWASSLLWVRISSMERVSRNRRSRLPGKTTREGRTDALSLPRSISPRSMALPTKFVESTLSEWTSTTGKVEGELILPEAVNERRGINDVADNTVLWILPIPFDLAKEFLPMVRSPLPVSLSDAQRLSAPSPPPLGSLISSASINRALRRSIRSRQVLISLSMSSMRASKPSSLQSITFFRDADPGSSKYSFSSAQKTTCLGTMRKSFPGFGGVNEEQGGRSLFLGVLRCRWGYQG</sequence>
<proteinExistence type="predicted"/>
<name>A0A4Y7TA20_COPMI</name>